<dbReference type="OrthoDB" id="9791366at2"/>
<name>A0A4R2KRJ3_9GAMM</name>
<dbReference type="Proteomes" id="UP000295765">
    <property type="component" value="Unassembled WGS sequence"/>
</dbReference>
<feature type="domain" description="AB hydrolase-1" evidence="2">
    <location>
        <begin position="30"/>
        <end position="263"/>
    </location>
</feature>
<proteinExistence type="predicted"/>
<dbReference type="PRINTS" id="PR00111">
    <property type="entry name" value="ABHYDROLASE"/>
</dbReference>
<evidence type="ECO:0000313" key="4">
    <source>
        <dbReference type="Proteomes" id="UP000295765"/>
    </source>
</evidence>
<dbReference type="PANTHER" id="PTHR43798:SF31">
    <property type="entry name" value="AB HYDROLASE SUPERFAMILY PROTEIN YCLE"/>
    <property type="match status" value="1"/>
</dbReference>
<reference evidence="3 4" key="1">
    <citation type="submission" date="2019-03" db="EMBL/GenBank/DDBJ databases">
        <title>Genomic Encyclopedia of Type Strains, Phase IV (KMG-IV): sequencing the most valuable type-strain genomes for metagenomic binning, comparative biology and taxonomic classification.</title>
        <authorList>
            <person name="Goeker M."/>
        </authorList>
    </citation>
    <scope>NUCLEOTIDE SEQUENCE [LARGE SCALE GENOMIC DNA]</scope>
    <source>
        <strain evidence="3 4">DSM 25287</strain>
    </source>
</reference>
<dbReference type="Gene3D" id="3.40.50.1820">
    <property type="entry name" value="alpha/beta hydrolase"/>
    <property type="match status" value="1"/>
</dbReference>
<accession>A0A4R2KRJ3</accession>
<keyword evidence="1" id="KW-0378">Hydrolase</keyword>
<dbReference type="SUPFAM" id="SSF53474">
    <property type="entry name" value="alpha/beta-Hydrolases"/>
    <property type="match status" value="1"/>
</dbReference>
<dbReference type="AlphaFoldDB" id="A0A4R2KRJ3"/>
<dbReference type="GO" id="GO:0016020">
    <property type="term" value="C:membrane"/>
    <property type="evidence" value="ECO:0007669"/>
    <property type="project" value="TreeGrafter"/>
</dbReference>
<dbReference type="PANTHER" id="PTHR43798">
    <property type="entry name" value="MONOACYLGLYCEROL LIPASE"/>
    <property type="match status" value="1"/>
</dbReference>
<dbReference type="InterPro" id="IPR029058">
    <property type="entry name" value="AB_hydrolase_fold"/>
</dbReference>
<sequence length="282" mass="31154">MRNGFFRALGPHGFHRVHYVEWGDADNPEVVVCVHGLTRNGRDFDELARVLATDYRVICPDVAGRGQSGWLEHKLDYGYPLYCADLAALIARSGAEHVDWVGTSMGGLIGMLLAAQGDSPIRRLVMNDVGPFIPQAAVQRIAAYVGQPAAFDSFAELERYARTIWAPFGALSDAQWRHLVEHAARHLDDGRWSFAYDPGIAEPFRLMALADVDLWAVWDAVGCPTLVLRGEQSDVLARADAEAMQRRGPCARLVEFAGVGHAPALMAPEQIDVIRNWLREPV</sequence>
<evidence type="ECO:0000313" key="3">
    <source>
        <dbReference type="EMBL" id="TCO76383.1"/>
    </source>
</evidence>
<dbReference type="GO" id="GO:0016787">
    <property type="term" value="F:hydrolase activity"/>
    <property type="evidence" value="ECO:0007669"/>
    <property type="project" value="UniProtKB-KW"/>
</dbReference>
<dbReference type="InterPro" id="IPR000073">
    <property type="entry name" value="AB_hydrolase_1"/>
</dbReference>
<dbReference type="InterPro" id="IPR050266">
    <property type="entry name" value="AB_hydrolase_sf"/>
</dbReference>
<dbReference type="EMBL" id="SLWY01000030">
    <property type="protein sequence ID" value="TCO76383.1"/>
    <property type="molecule type" value="Genomic_DNA"/>
</dbReference>
<organism evidence="3 4">
    <name type="scientific">Plasticicumulans lactativorans</name>
    <dbReference type="NCBI Taxonomy" id="1133106"/>
    <lineage>
        <taxon>Bacteria</taxon>
        <taxon>Pseudomonadati</taxon>
        <taxon>Pseudomonadota</taxon>
        <taxon>Gammaproteobacteria</taxon>
        <taxon>Candidatus Competibacteraceae</taxon>
        <taxon>Plasticicumulans</taxon>
    </lineage>
</organism>
<evidence type="ECO:0000256" key="1">
    <source>
        <dbReference type="ARBA" id="ARBA00022801"/>
    </source>
</evidence>
<dbReference type="Pfam" id="PF00561">
    <property type="entry name" value="Abhydrolase_1"/>
    <property type="match status" value="1"/>
</dbReference>
<evidence type="ECO:0000259" key="2">
    <source>
        <dbReference type="Pfam" id="PF00561"/>
    </source>
</evidence>
<gene>
    <name evidence="3" type="ORF">EV699_1306</name>
</gene>
<keyword evidence="4" id="KW-1185">Reference proteome</keyword>
<dbReference type="RefSeq" id="WP_132545627.1">
    <property type="nucleotide sequence ID" value="NZ_SLWY01000030.1"/>
</dbReference>
<protein>
    <submittedName>
        <fullName evidence="3">Pimeloyl-ACP methyl ester carboxylesterase</fullName>
    </submittedName>
</protein>
<comment type="caution">
    <text evidence="3">The sequence shown here is derived from an EMBL/GenBank/DDBJ whole genome shotgun (WGS) entry which is preliminary data.</text>
</comment>